<comment type="similarity">
    <text evidence="2 11">Belongs to the cation transport ATPase (P-type) (TC 3.A.3) family. Type IB subfamily.</text>
</comment>
<feature type="transmembrane region" description="Helical" evidence="11">
    <location>
        <begin position="280"/>
        <end position="304"/>
    </location>
</feature>
<keyword evidence="3" id="KW-1003">Cell membrane</keyword>
<feature type="domain" description="HMA" evidence="13">
    <location>
        <begin position="97"/>
        <end position="166"/>
    </location>
</feature>
<dbReference type="Gene3D" id="3.40.1110.10">
    <property type="entry name" value="Calcium-transporting ATPase, cytoplasmic domain N"/>
    <property type="match status" value="1"/>
</dbReference>
<dbReference type="PRINTS" id="PR00119">
    <property type="entry name" value="CATATPASE"/>
</dbReference>
<dbReference type="InterPro" id="IPR044492">
    <property type="entry name" value="P_typ_ATPase_HD_dom"/>
</dbReference>
<keyword evidence="15" id="KW-1185">Reference proteome</keyword>
<dbReference type="VEuPathDB" id="TriTrypDB:TEOVI_000294700"/>
<dbReference type="GO" id="GO:0005524">
    <property type="term" value="F:ATP binding"/>
    <property type="evidence" value="ECO:0007669"/>
    <property type="project" value="UniProtKB-UniRule"/>
</dbReference>
<evidence type="ECO:0000256" key="8">
    <source>
        <dbReference type="ARBA" id="ARBA00022967"/>
    </source>
</evidence>
<evidence type="ECO:0000259" key="13">
    <source>
        <dbReference type="PROSITE" id="PS50846"/>
    </source>
</evidence>
<dbReference type="SFLD" id="SFLDG00002">
    <property type="entry name" value="C1.7:_P-type_atpase_like"/>
    <property type="match status" value="1"/>
</dbReference>
<dbReference type="NCBIfam" id="TIGR01525">
    <property type="entry name" value="ATPase-IB_hvy"/>
    <property type="match status" value="1"/>
</dbReference>
<dbReference type="Proteomes" id="UP000195570">
    <property type="component" value="Unassembled WGS sequence"/>
</dbReference>
<dbReference type="InterPro" id="IPR036163">
    <property type="entry name" value="HMA_dom_sf"/>
</dbReference>
<dbReference type="PROSITE" id="PS50846">
    <property type="entry name" value="HMA_2"/>
    <property type="match status" value="2"/>
</dbReference>
<dbReference type="GO" id="GO:0005886">
    <property type="term" value="C:plasma membrane"/>
    <property type="evidence" value="ECO:0007669"/>
    <property type="project" value="UniProtKB-SubCell"/>
</dbReference>
<dbReference type="InterPro" id="IPR006121">
    <property type="entry name" value="HMA_dom"/>
</dbReference>
<dbReference type="InterPro" id="IPR001757">
    <property type="entry name" value="P_typ_ATPase"/>
</dbReference>
<evidence type="ECO:0000256" key="12">
    <source>
        <dbReference type="SAM" id="MobiDB-lite"/>
    </source>
</evidence>
<gene>
    <name evidence="14" type="ORF">TEOVI_000294700</name>
</gene>
<feature type="compositionally biased region" description="Basic residues" evidence="12">
    <location>
        <begin position="10"/>
        <end position="19"/>
    </location>
</feature>
<dbReference type="Gene3D" id="3.30.70.100">
    <property type="match status" value="2"/>
</dbReference>
<dbReference type="EC" id="3.6.3.4" evidence="14"/>
<dbReference type="InterPro" id="IPR023214">
    <property type="entry name" value="HAD_sf"/>
</dbReference>
<accession>A0A1G4IG68</accession>
<feature type="transmembrane region" description="Helical" evidence="11">
    <location>
        <begin position="350"/>
        <end position="372"/>
    </location>
</feature>
<dbReference type="InterPro" id="IPR036412">
    <property type="entry name" value="HAD-like_sf"/>
</dbReference>
<dbReference type="PRINTS" id="PR00942">
    <property type="entry name" value="CUATPASEI"/>
</dbReference>
<evidence type="ECO:0000313" key="14">
    <source>
        <dbReference type="EMBL" id="SCU71366.1"/>
    </source>
</evidence>
<dbReference type="FunFam" id="3.30.70.100:FF:000001">
    <property type="entry name" value="ATPase copper transporting beta"/>
    <property type="match status" value="1"/>
</dbReference>
<dbReference type="GeneID" id="92376887"/>
<reference evidence="14" key="1">
    <citation type="submission" date="2016-09" db="EMBL/GenBank/DDBJ databases">
        <authorList>
            <person name="Hebert L."/>
            <person name="Moumen B."/>
        </authorList>
    </citation>
    <scope>NUCLEOTIDE SEQUENCE [LARGE SCALE GENOMIC DNA]</scope>
    <source>
        <strain evidence="14">OVI</strain>
    </source>
</reference>
<dbReference type="GO" id="GO:0043682">
    <property type="term" value="F:P-type divalent copper transporter activity"/>
    <property type="evidence" value="ECO:0007669"/>
    <property type="project" value="TreeGrafter"/>
</dbReference>
<dbReference type="PANTHER" id="PTHR43520:SF8">
    <property type="entry name" value="P-TYPE CU(+) TRANSPORTER"/>
    <property type="match status" value="1"/>
</dbReference>
<keyword evidence="10 11" id="KW-0472">Membrane</keyword>
<dbReference type="Gene3D" id="3.40.50.1000">
    <property type="entry name" value="HAD superfamily/HAD-like"/>
    <property type="match status" value="1"/>
</dbReference>
<dbReference type="PROSITE" id="PS00154">
    <property type="entry name" value="ATPASE_E1_E2"/>
    <property type="match status" value="1"/>
</dbReference>
<feature type="transmembrane region" description="Helical" evidence="11">
    <location>
        <begin position="316"/>
        <end position="338"/>
    </location>
</feature>
<evidence type="ECO:0000313" key="15">
    <source>
        <dbReference type="Proteomes" id="UP000195570"/>
    </source>
</evidence>
<dbReference type="SFLD" id="SFLDF00027">
    <property type="entry name" value="p-type_atpase"/>
    <property type="match status" value="1"/>
</dbReference>
<name>A0A1G4IG68_TRYEQ</name>
<feature type="transmembrane region" description="Helical" evidence="11">
    <location>
        <begin position="378"/>
        <end position="396"/>
    </location>
</feature>
<dbReference type="InterPro" id="IPR027256">
    <property type="entry name" value="P-typ_ATPase_IB"/>
</dbReference>
<dbReference type="CDD" id="cd00371">
    <property type="entry name" value="HMA"/>
    <property type="match status" value="2"/>
</dbReference>
<dbReference type="FunFam" id="2.70.150.10:FF:000020">
    <property type="entry name" value="Copper-exporting P-type ATPase A"/>
    <property type="match status" value="1"/>
</dbReference>
<dbReference type="GO" id="GO:0055070">
    <property type="term" value="P:copper ion homeostasis"/>
    <property type="evidence" value="ECO:0007669"/>
    <property type="project" value="TreeGrafter"/>
</dbReference>
<keyword evidence="9 11" id="KW-1133">Transmembrane helix</keyword>
<evidence type="ECO:0000256" key="2">
    <source>
        <dbReference type="ARBA" id="ARBA00006024"/>
    </source>
</evidence>
<dbReference type="InterPro" id="IPR018303">
    <property type="entry name" value="ATPase_P-typ_P_site"/>
</dbReference>
<keyword evidence="8" id="KW-1278">Translocase</keyword>
<dbReference type="RefSeq" id="XP_067082040.1">
    <property type="nucleotide sequence ID" value="XM_067225939.1"/>
</dbReference>
<dbReference type="Pfam" id="PF00403">
    <property type="entry name" value="HMA"/>
    <property type="match status" value="2"/>
</dbReference>
<dbReference type="GO" id="GO:0016887">
    <property type="term" value="F:ATP hydrolysis activity"/>
    <property type="evidence" value="ECO:0007669"/>
    <property type="project" value="InterPro"/>
</dbReference>
<comment type="caution">
    <text evidence="14">The sequence shown here is derived from an EMBL/GenBank/DDBJ whole genome shotgun (WGS) entry which is preliminary data.</text>
</comment>
<evidence type="ECO:0000256" key="9">
    <source>
        <dbReference type="ARBA" id="ARBA00022989"/>
    </source>
</evidence>
<feature type="region of interest" description="Disordered" evidence="12">
    <location>
        <begin position="1"/>
        <end position="36"/>
    </location>
</feature>
<keyword evidence="7 11" id="KW-0067">ATP-binding</keyword>
<organism evidence="14 15">
    <name type="scientific">Trypanosoma equiperdum</name>
    <dbReference type="NCBI Taxonomy" id="5694"/>
    <lineage>
        <taxon>Eukaryota</taxon>
        <taxon>Discoba</taxon>
        <taxon>Euglenozoa</taxon>
        <taxon>Kinetoplastea</taxon>
        <taxon>Metakinetoplastina</taxon>
        <taxon>Trypanosomatida</taxon>
        <taxon>Trypanosomatidae</taxon>
        <taxon>Trypanosoma</taxon>
    </lineage>
</organism>
<dbReference type="EMBL" id="CZPT02001622">
    <property type="protein sequence ID" value="SCU71366.1"/>
    <property type="molecule type" value="Genomic_DNA"/>
</dbReference>
<dbReference type="InterPro" id="IPR023299">
    <property type="entry name" value="ATPase_P-typ_cyto_dom_N"/>
</dbReference>
<dbReference type="InterPro" id="IPR008250">
    <property type="entry name" value="ATPase_P-typ_transduc_dom_A_sf"/>
</dbReference>
<dbReference type="Pfam" id="PF00702">
    <property type="entry name" value="Hydrolase"/>
    <property type="match status" value="1"/>
</dbReference>
<dbReference type="PROSITE" id="PS01047">
    <property type="entry name" value="HMA_1"/>
    <property type="match status" value="2"/>
</dbReference>
<dbReference type="Pfam" id="PF00122">
    <property type="entry name" value="E1-E2_ATPase"/>
    <property type="match status" value="1"/>
</dbReference>
<dbReference type="SUPFAM" id="SSF55008">
    <property type="entry name" value="HMA, heavy metal-associated domain"/>
    <property type="match status" value="2"/>
</dbReference>
<evidence type="ECO:0000256" key="11">
    <source>
        <dbReference type="RuleBase" id="RU362081"/>
    </source>
</evidence>
<dbReference type="InterPro" id="IPR059000">
    <property type="entry name" value="ATPase_P-type_domA"/>
</dbReference>
<feature type="transmembrane region" description="Helical" evidence="11">
    <location>
        <begin position="897"/>
        <end position="919"/>
    </location>
</feature>
<feature type="transmembrane region" description="Helical" evidence="11">
    <location>
        <begin position="530"/>
        <end position="552"/>
    </location>
</feature>
<evidence type="ECO:0000256" key="4">
    <source>
        <dbReference type="ARBA" id="ARBA00022692"/>
    </source>
</evidence>
<dbReference type="InterPro" id="IPR017969">
    <property type="entry name" value="Heavy-metal-associated_CS"/>
</dbReference>
<dbReference type="SUPFAM" id="SSF81665">
    <property type="entry name" value="Calcium ATPase, transmembrane domain M"/>
    <property type="match status" value="1"/>
</dbReference>
<feature type="domain" description="HMA" evidence="13">
    <location>
        <begin position="184"/>
        <end position="250"/>
    </location>
</feature>
<evidence type="ECO:0000256" key="10">
    <source>
        <dbReference type="ARBA" id="ARBA00023136"/>
    </source>
</evidence>
<dbReference type="InterPro" id="IPR023298">
    <property type="entry name" value="ATPase_P-typ_TM_dom_sf"/>
</dbReference>
<dbReference type="PANTHER" id="PTHR43520">
    <property type="entry name" value="ATP7, ISOFORM B"/>
    <property type="match status" value="1"/>
</dbReference>
<dbReference type="SUPFAM" id="SSF56784">
    <property type="entry name" value="HAD-like"/>
    <property type="match status" value="1"/>
</dbReference>
<keyword evidence="6 11" id="KW-0547">Nucleotide-binding</keyword>
<evidence type="ECO:0000256" key="7">
    <source>
        <dbReference type="ARBA" id="ARBA00022840"/>
    </source>
</evidence>
<feature type="transmembrane region" description="Helical" evidence="11">
    <location>
        <begin position="572"/>
        <end position="592"/>
    </location>
</feature>
<dbReference type="SFLD" id="SFLDS00003">
    <property type="entry name" value="Haloacid_Dehalogenase"/>
    <property type="match status" value="1"/>
</dbReference>
<comment type="subcellular location">
    <subcellularLocation>
        <location evidence="1">Cell membrane</location>
        <topology evidence="1">Multi-pass membrane protein</topology>
    </subcellularLocation>
    <subcellularLocation>
        <location evidence="11">Membrane</location>
    </subcellularLocation>
</comment>
<sequence>MEENNATTGQKRRRRKNKRGREAQRPTDSDELQPLVSYGSLAQTPLLAEEQSVGAVSLSAQTAAAPSPVVVPEFTEAAKSSPSSVQLLGGSTVALVDKTVESHFSLHGLPCASCASHIESHIGEMGGVAQVTVNFASSHAVVVHNPHVVGASRITEEMEAMGYTAVLISAHSDDAEQLDNLGVREFELLIGGMTCGSCVSRVQSALLEIDVVKSCTINFSTGTCKLTMTGGRDSLNCVQEEVKKLGYTATPLEERGSGNAVDVMKEALERTKEIQAHKRAFVLSAVLATPLAVFMILMTVTKYFEDITTMVIVNTIQLYLATPIVFYCGSGFFSRAWVNLKHRTFTMDTLVALGAGCSYLYSVAGLITMFLMKRHVTTYFDTAGMLVAFMLLGRYLEAYAKRHTNDALIKLMNLVPPTSLVVTPAGDVSMPSSTVKKGMRVRVLAGDRVPVDGVLVEGNSDVDEQMVTGESVPKPVSAGGTVVGGTTNLTAMIVIEATKVGEEAVLSQILRVVREAQNSKPAIQRIADKVAARFVPAVIIFSLVVLAVWLLLGAFNLYPSEWRGNNESTTVFAFDFFIATVVAACPCALGLATPTAIMVGTGVGAKHGILVKCGMTLEAMRRTRCVVFDKTGTITNGTLCVVFQRRWGNGADAAVDAVGAVEQRSNHPISRAIAVCVASDPKSQVAAYEVVTSTVHSGLGVKATVQRKDSGHQLNVFIGNMDMMLSSGIDVSGEVAKVVRWQMGLGRTVTLAAVDGSVRFLAALADEPKAEAAGVIRFLKRQNIRVFMVTGDNPGVAAAVAQAVGISQEDVYAGALPVTKAAVVKAFQEEYRDVVFVGDGINDGPALAQASVGVALGAGTEIAIEAADAVLVRNSLVDLLNLRALSITTVRHVYGNFMWAFGYNVLILPLASGMLYPFLHVRVPPVVAGVAMILSSLSVLMSSLSIRCFSPYKREQFIDII</sequence>
<keyword evidence="5 11" id="KW-0479">Metal-binding</keyword>
<evidence type="ECO:0000256" key="1">
    <source>
        <dbReference type="ARBA" id="ARBA00004651"/>
    </source>
</evidence>
<dbReference type="AlphaFoldDB" id="A0A1G4IG68"/>
<protein>
    <submittedName>
        <fullName evidence="14">Copper-transporting ATPase-like protein, putative</fullName>
        <ecNumber evidence="14">3.6.3.4</ecNumber>
    </submittedName>
</protein>
<keyword evidence="14" id="KW-0378">Hydrolase</keyword>
<dbReference type="Gene3D" id="2.70.150.10">
    <property type="entry name" value="Calcium-transporting ATPase, cytoplasmic transduction domain A"/>
    <property type="match status" value="1"/>
</dbReference>
<dbReference type="NCBIfam" id="TIGR01494">
    <property type="entry name" value="ATPase_P-type"/>
    <property type="match status" value="2"/>
</dbReference>
<feature type="transmembrane region" description="Helical" evidence="11">
    <location>
        <begin position="925"/>
        <end position="946"/>
    </location>
</feature>
<evidence type="ECO:0000256" key="6">
    <source>
        <dbReference type="ARBA" id="ARBA00022741"/>
    </source>
</evidence>
<dbReference type="SUPFAM" id="SSF81653">
    <property type="entry name" value="Calcium ATPase, transduction domain A"/>
    <property type="match status" value="1"/>
</dbReference>
<proteinExistence type="inferred from homology"/>
<dbReference type="PROSITE" id="PS01229">
    <property type="entry name" value="COF_2"/>
    <property type="match status" value="1"/>
</dbReference>
<evidence type="ECO:0000256" key="5">
    <source>
        <dbReference type="ARBA" id="ARBA00022723"/>
    </source>
</evidence>
<keyword evidence="4 11" id="KW-0812">Transmembrane</keyword>
<evidence type="ECO:0000256" key="3">
    <source>
        <dbReference type="ARBA" id="ARBA00022475"/>
    </source>
</evidence>
<dbReference type="GO" id="GO:0005507">
    <property type="term" value="F:copper ion binding"/>
    <property type="evidence" value="ECO:0007669"/>
    <property type="project" value="TreeGrafter"/>
</dbReference>